<name>V4AEB4_LOTGI</name>
<reference evidence="3 4" key="1">
    <citation type="journal article" date="2013" name="Nature">
        <title>Insights into bilaterian evolution from three spiralian genomes.</title>
        <authorList>
            <person name="Simakov O."/>
            <person name="Marletaz F."/>
            <person name="Cho S.J."/>
            <person name="Edsinger-Gonzales E."/>
            <person name="Havlak P."/>
            <person name="Hellsten U."/>
            <person name="Kuo D.H."/>
            <person name="Larsson T."/>
            <person name="Lv J."/>
            <person name="Arendt D."/>
            <person name="Savage R."/>
            <person name="Osoegawa K."/>
            <person name="de Jong P."/>
            <person name="Grimwood J."/>
            <person name="Chapman J.A."/>
            <person name="Shapiro H."/>
            <person name="Aerts A."/>
            <person name="Otillar R.P."/>
            <person name="Terry A.Y."/>
            <person name="Boore J.L."/>
            <person name="Grigoriev I.V."/>
            <person name="Lindberg D.R."/>
            <person name="Seaver E.C."/>
            <person name="Weisblat D.A."/>
            <person name="Putnam N.H."/>
            <person name="Rokhsar D.S."/>
        </authorList>
    </citation>
    <scope>NUCLEOTIDE SEQUENCE [LARGE SCALE GENOMIC DNA]</scope>
</reference>
<feature type="signal peptide" evidence="1">
    <location>
        <begin position="1"/>
        <end position="18"/>
    </location>
</feature>
<dbReference type="AlphaFoldDB" id="V4AEB4"/>
<evidence type="ECO:0000256" key="1">
    <source>
        <dbReference type="SAM" id="SignalP"/>
    </source>
</evidence>
<dbReference type="EMBL" id="KB202237">
    <property type="protein sequence ID" value="ESO91696.1"/>
    <property type="molecule type" value="Genomic_DNA"/>
</dbReference>
<evidence type="ECO:0000313" key="3">
    <source>
        <dbReference type="EMBL" id="ESO91696.1"/>
    </source>
</evidence>
<dbReference type="GeneID" id="20249270"/>
<proteinExistence type="predicted"/>
<feature type="chain" id="PRO_5004716576" description="Vitelline envelope sperm lysin receptor C-terminal domain-containing protein" evidence="1">
    <location>
        <begin position="19"/>
        <end position="334"/>
    </location>
</feature>
<organism evidence="3 4">
    <name type="scientific">Lottia gigantea</name>
    <name type="common">Giant owl limpet</name>
    <dbReference type="NCBI Taxonomy" id="225164"/>
    <lineage>
        <taxon>Eukaryota</taxon>
        <taxon>Metazoa</taxon>
        <taxon>Spiralia</taxon>
        <taxon>Lophotrochozoa</taxon>
        <taxon>Mollusca</taxon>
        <taxon>Gastropoda</taxon>
        <taxon>Patellogastropoda</taxon>
        <taxon>Lottioidea</taxon>
        <taxon>Lottiidae</taxon>
        <taxon>Lottia</taxon>
    </lineage>
</organism>
<evidence type="ECO:0000259" key="2">
    <source>
        <dbReference type="Pfam" id="PF25272"/>
    </source>
</evidence>
<dbReference type="HOGENOM" id="CLU_832322_0_0_1"/>
<dbReference type="Proteomes" id="UP000030746">
    <property type="component" value="Unassembled WGS sequence"/>
</dbReference>
<dbReference type="Pfam" id="PF25272">
    <property type="entry name" value="VERL_C"/>
    <property type="match status" value="1"/>
</dbReference>
<dbReference type="OMA" id="HINGTMI"/>
<dbReference type="CTD" id="20249270"/>
<sequence>MWWFVVLTSSSLVTLVSSSEFNVYSDSKQGDDDILHIQTDCAATLSGRTRITVTSSQDVNVRVVCRNDHVAQPVPADKVHYIQEVAFGKEDDEPCQFDKKVDSNVYTVMLYVAQIDKESGFAISQLRHDFLVTCTYDEKGASVSEEKEISSDNIGFHEHIQEIGGAITADITLYLEKANGDLASSPVPLGTTVRLVANVTSGDEYIRPLTCSASNGVYNHTVLLAGCGDGIVFKKEMGFTTKARQMFSPFFPAFRLRGNPSLVYACKFVSCESSCDGSSCSKEKLEDRKKRAVEGREYHVTSNSFTIEGSKKDPHVIHVDATKPKPVNKSNFRY</sequence>
<dbReference type="RefSeq" id="XP_009057749.1">
    <property type="nucleotide sequence ID" value="XM_009059501.1"/>
</dbReference>
<feature type="domain" description="Vitelline envelope sperm lysin receptor C-terminal" evidence="2">
    <location>
        <begin position="51"/>
        <end position="280"/>
    </location>
</feature>
<protein>
    <recommendedName>
        <fullName evidence="2">Vitelline envelope sperm lysin receptor C-terminal domain-containing protein</fullName>
    </recommendedName>
</protein>
<keyword evidence="1" id="KW-0732">Signal</keyword>
<keyword evidence="4" id="KW-1185">Reference proteome</keyword>
<dbReference type="OrthoDB" id="6102839at2759"/>
<dbReference type="InterPro" id="IPR057371">
    <property type="entry name" value="VERL_C"/>
</dbReference>
<dbReference type="KEGG" id="lgi:LOTGIDRAFT_233448"/>
<accession>V4AEB4</accession>
<evidence type="ECO:0000313" key="4">
    <source>
        <dbReference type="Proteomes" id="UP000030746"/>
    </source>
</evidence>
<gene>
    <name evidence="3" type="ORF">LOTGIDRAFT_233448</name>
</gene>